<reference evidence="10" key="1">
    <citation type="submission" date="2022-11" db="UniProtKB">
        <authorList>
            <consortium name="WormBaseParasite"/>
        </authorList>
    </citation>
    <scope>IDENTIFICATION</scope>
</reference>
<dbReference type="InterPro" id="IPR032259">
    <property type="entry name" value="HIBYL-CoA-H"/>
</dbReference>
<dbReference type="GO" id="GO:0006574">
    <property type="term" value="P:L-valine catabolic process"/>
    <property type="evidence" value="ECO:0007669"/>
    <property type="project" value="TreeGrafter"/>
</dbReference>
<keyword evidence="5" id="KW-0378">Hydrolase</keyword>
<comment type="catalytic activity">
    <reaction evidence="1">
        <text>3-hydroxy-2-methylpropanoyl-CoA + H2O = 3-hydroxy-2-methylpropanoate + CoA + H(+)</text>
        <dbReference type="Rhea" id="RHEA:20888"/>
        <dbReference type="ChEBI" id="CHEBI:11805"/>
        <dbReference type="ChEBI" id="CHEBI:15377"/>
        <dbReference type="ChEBI" id="CHEBI:15378"/>
        <dbReference type="ChEBI" id="CHEBI:57287"/>
        <dbReference type="ChEBI" id="CHEBI:57340"/>
        <dbReference type="EC" id="3.1.2.4"/>
    </reaction>
</comment>
<evidence type="ECO:0000256" key="6">
    <source>
        <dbReference type="ARBA" id="ARBA00024871"/>
    </source>
</evidence>
<dbReference type="AlphaFoldDB" id="A0A914C932"/>
<comment type="similarity">
    <text evidence="2">Belongs to the enoyl-CoA hydratase/isomerase family.</text>
</comment>
<sequence length="127" mass="14516">MTGPKEPVICPSMAELRPLTIEQVYAQQHRGLNWSEPNICLGLNREINPGSKGPSLSPNAPTALKVTFQHIRNGPQLTFHELLTIENRLTQRFLRNHDFHEGTRALLIDKDKNPKWKPSTLEELCRQ</sequence>
<feature type="domain" description="Enoyl-CoA hydratase/isomerase" evidence="8">
    <location>
        <begin position="56"/>
        <end position="124"/>
    </location>
</feature>
<dbReference type="PANTHER" id="PTHR43176:SF3">
    <property type="entry name" value="3-HYDROXYISOBUTYRYL-COA HYDROLASE, MITOCHONDRIAL"/>
    <property type="match status" value="1"/>
</dbReference>
<keyword evidence="9" id="KW-1185">Reference proteome</keyword>
<dbReference type="EC" id="3.1.2.4" evidence="3"/>
<proteinExistence type="inferred from homology"/>
<dbReference type="GO" id="GO:0005739">
    <property type="term" value="C:mitochondrion"/>
    <property type="evidence" value="ECO:0007669"/>
    <property type="project" value="TreeGrafter"/>
</dbReference>
<dbReference type="WBParaSite" id="ACRNAN_Path_505.g1913.t1">
    <property type="protein sequence ID" value="ACRNAN_Path_505.g1913.t1"/>
    <property type="gene ID" value="ACRNAN_Path_505.g1913"/>
</dbReference>
<evidence type="ECO:0000256" key="3">
    <source>
        <dbReference type="ARBA" id="ARBA00011915"/>
    </source>
</evidence>
<name>A0A914C932_9BILA</name>
<comment type="function">
    <text evidence="6">Hydrolyzes 3-hydroxyisobutyryl-CoA (HIBYL-CoA), a saline catabolite. Has high activity toward isobutyryl-CoA. Could be an isobutyryl-CoA dehydrogenase that functions in valine catabolism. Also hydrolyzes 3-hydroxypropanoyl-CoA.</text>
</comment>
<dbReference type="PANTHER" id="PTHR43176">
    <property type="entry name" value="3-HYDROXYISOBUTYRYL-COA HYDROLASE-RELATED"/>
    <property type="match status" value="1"/>
</dbReference>
<protein>
    <recommendedName>
        <fullName evidence="4">3-hydroxyisobutyryl-CoA hydrolase, mitochondrial</fullName>
        <ecNumber evidence="3">3.1.2.4</ecNumber>
    </recommendedName>
    <alternativeName>
        <fullName evidence="7">3-hydroxyisobutyryl-coenzyme A hydrolase</fullName>
    </alternativeName>
</protein>
<dbReference type="SUPFAM" id="SSF52096">
    <property type="entry name" value="ClpP/crotonase"/>
    <property type="match status" value="1"/>
</dbReference>
<dbReference type="Pfam" id="PF16113">
    <property type="entry name" value="ECH_2"/>
    <property type="match status" value="1"/>
</dbReference>
<evidence type="ECO:0000256" key="2">
    <source>
        <dbReference type="ARBA" id="ARBA00005254"/>
    </source>
</evidence>
<evidence type="ECO:0000313" key="10">
    <source>
        <dbReference type="WBParaSite" id="ACRNAN_Path_505.g1913.t1"/>
    </source>
</evidence>
<evidence type="ECO:0000256" key="1">
    <source>
        <dbReference type="ARBA" id="ARBA00001709"/>
    </source>
</evidence>
<dbReference type="Proteomes" id="UP000887540">
    <property type="component" value="Unplaced"/>
</dbReference>
<evidence type="ECO:0000256" key="4">
    <source>
        <dbReference type="ARBA" id="ARBA00016714"/>
    </source>
</evidence>
<evidence type="ECO:0000259" key="8">
    <source>
        <dbReference type="Pfam" id="PF16113"/>
    </source>
</evidence>
<dbReference type="Gene3D" id="3.90.226.10">
    <property type="entry name" value="2-enoyl-CoA Hydratase, Chain A, domain 1"/>
    <property type="match status" value="1"/>
</dbReference>
<organism evidence="9 10">
    <name type="scientific">Acrobeloides nanus</name>
    <dbReference type="NCBI Taxonomy" id="290746"/>
    <lineage>
        <taxon>Eukaryota</taxon>
        <taxon>Metazoa</taxon>
        <taxon>Ecdysozoa</taxon>
        <taxon>Nematoda</taxon>
        <taxon>Chromadorea</taxon>
        <taxon>Rhabditida</taxon>
        <taxon>Tylenchina</taxon>
        <taxon>Cephalobomorpha</taxon>
        <taxon>Cephaloboidea</taxon>
        <taxon>Cephalobidae</taxon>
        <taxon>Acrobeloides</taxon>
    </lineage>
</organism>
<dbReference type="GO" id="GO:0003860">
    <property type="term" value="F:3-hydroxyisobutyryl-CoA hydrolase activity"/>
    <property type="evidence" value="ECO:0007669"/>
    <property type="project" value="UniProtKB-EC"/>
</dbReference>
<evidence type="ECO:0000256" key="5">
    <source>
        <dbReference type="ARBA" id="ARBA00022801"/>
    </source>
</evidence>
<evidence type="ECO:0000313" key="9">
    <source>
        <dbReference type="Proteomes" id="UP000887540"/>
    </source>
</evidence>
<dbReference type="InterPro" id="IPR045004">
    <property type="entry name" value="ECH_dom"/>
</dbReference>
<accession>A0A914C932</accession>
<dbReference type="InterPro" id="IPR029045">
    <property type="entry name" value="ClpP/crotonase-like_dom_sf"/>
</dbReference>
<evidence type="ECO:0000256" key="7">
    <source>
        <dbReference type="ARBA" id="ARBA00031181"/>
    </source>
</evidence>